<dbReference type="Proteomes" id="UP000031970">
    <property type="component" value="Unassembled WGS sequence"/>
</dbReference>
<evidence type="ECO:0008006" key="3">
    <source>
        <dbReference type="Google" id="ProtNLM"/>
    </source>
</evidence>
<evidence type="ECO:0000313" key="2">
    <source>
        <dbReference type="Proteomes" id="UP000031970"/>
    </source>
</evidence>
<gene>
    <name evidence="1" type="ORF">B4067_4674</name>
</gene>
<protein>
    <recommendedName>
        <fullName evidence="3">Helix-turn-helix domain-containing protein</fullName>
    </recommendedName>
</protein>
<sequence length="181" mass="21009">MAKAKYAEWITEDGLKKIEHWARDGLTEEDIAHNMGIKRQTLYEWKKKHPDIDDALKRGKAVIDLKVENALLKRALGYQYNEDTYEWVQNMNGESELKITKRVVKEVQPDTGAAIFWLKNRQPNVWRKESEIKDNQTKAQTNKIKADTELTKERTKLLKGVKKDTGLLDALVDVMKGNNEQ</sequence>
<dbReference type="AlphaFoldDB" id="A0ABD3ZZH3"/>
<reference evidence="1 2" key="1">
    <citation type="submission" date="2014-11" db="EMBL/GenBank/DDBJ databases">
        <title>Draft Genome Sequences of Nine Bacillus subtilis Strains that Form Spores with High Heat-Resistance.</title>
        <authorList>
            <person name="Krawcyk A.O."/>
            <person name="Berendsen E.M."/>
            <person name="de Jong A."/>
            <person name="Holsappel S."/>
            <person name="Eijlander R.T."/>
            <person name="Wells-Bennik M."/>
            <person name="Kuipers O.P."/>
        </authorList>
    </citation>
    <scope>NUCLEOTIDE SEQUENCE [LARGE SCALE GENOMIC DNA]</scope>
    <source>
        <strain evidence="1 2">B4067</strain>
    </source>
</reference>
<dbReference type="InterPro" id="IPR009057">
    <property type="entry name" value="Homeodomain-like_sf"/>
</dbReference>
<proteinExistence type="predicted"/>
<name>A0ABD3ZZH3_BACIU</name>
<comment type="caution">
    <text evidence="1">The sequence shown here is derived from an EMBL/GenBank/DDBJ whole genome shotgun (WGS) entry which is preliminary data.</text>
</comment>
<dbReference type="RefSeq" id="WP_080333388.1">
    <property type="nucleotide sequence ID" value="NZ_JSXS01000013.1"/>
</dbReference>
<dbReference type="SUPFAM" id="SSF46689">
    <property type="entry name" value="Homeodomain-like"/>
    <property type="match status" value="1"/>
</dbReference>
<dbReference type="Gene3D" id="1.10.10.60">
    <property type="entry name" value="Homeodomain-like"/>
    <property type="match status" value="1"/>
</dbReference>
<evidence type="ECO:0000313" key="1">
    <source>
        <dbReference type="EMBL" id="KIL33455.1"/>
    </source>
</evidence>
<organism evidence="1 2">
    <name type="scientific">Bacillus subtilis subsp. subtilis</name>
    <dbReference type="NCBI Taxonomy" id="135461"/>
    <lineage>
        <taxon>Bacteria</taxon>
        <taxon>Bacillati</taxon>
        <taxon>Bacillota</taxon>
        <taxon>Bacilli</taxon>
        <taxon>Bacillales</taxon>
        <taxon>Bacillaceae</taxon>
        <taxon>Bacillus</taxon>
    </lineage>
</organism>
<dbReference type="EMBL" id="JSXS01000013">
    <property type="protein sequence ID" value="KIL33455.1"/>
    <property type="molecule type" value="Genomic_DNA"/>
</dbReference>
<accession>A0ABD3ZZH3</accession>